<keyword evidence="2" id="KW-0472">Membrane</keyword>
<comment type="caution">
    <text evidence="3">The sequence shown here is derived from an EMBL/GenBank/DDBJ whole genome shotgun (WGS) entry which is preliminary data.</text>
</comment>
<evidence type="ECO:0000256" key="2">
    <source>
        <dbReference type="SAM" id="Phobius"/>
    </source>
</evidence>
<evidence type="ECO:0000313" key="4">
    <source>
        <dbReference type="Proteomes" id="UP001597168"/>
    </source>
</evidence>
<keyword evidence="4" id="KW-1185">Reference proteome</keyword>
<dbReference type="EMBL" id="JBHTLK010000021">
    <property type="protein sequence ID" value="MFD1146834.1"/>
    <property type="molecule type" value="Genomic_DNA"/>
</dbReference>
<organism evidence="3 4">
    <name type="scientific">Saccharothrix hoggarensis</name>
    <dbReference type="NCBI Taxonomy" id="913853"/>
    <lineage>
        <taxon>Bacteria</taxon>
        <taxon>Bacillati</taxon>
        <taxon>Actinomycetota</taxon>
        <taxon>Actinomycetes</taxon>
        <taxon>Pseudonocardiales</taxon>
        <taxon>Pseudonocardiaceae</taxon>
        <taxon>Saccharothrix</taxon>
    </lineage>
</organism>
<feature type="compositionally biased region" description="Low complexity" evidence="1">
    <location>
        <begin position="10"/>
        <end position="25"/>
    </location>
</feature>
<feature type="transmembrane region" description="Helical" evidence="2">
    <location>
        <begin position="52"/>
        <end position="73"/>
    </location>
</feature>
<sequence length="187" mass="19883">MTTPNDPYNQGGQPQQPGGYPQQPGGYPPSAPPLNESELRAPARPKSVDTAYMLWLVAAGIGIISNLISFLTAEEIARETLEAAGLPATSVEPSYGGTVFSLILTVVWILVVMQMRKGANWARILLTVLGGLAVIGNLLSLLLIGILFSIGFLGVLQALFVVVSLVAIIGAIVFMFKSDSNYYFKAS</sequence>
<evidence type="ECO:0000256" key="1">
    <source>
        <dbReference type="SAM" id="MobiDB-lite"/>
    </source>
</evidence>
<keyword evidence="2" id="KW-1133">Transmembrane helix</keyword>
<dbReference type="RefSeq" id="WP_380721267.1">
    <property type="nucleotide sequence ID" value="NZ_JBHTLK010000021.1"/>
</dbReference>
<feature type="transmembrane region" description="Helical" evidence="2">
    <location>
        <begin position="93"/>
        <end position="112"/>
    </location>
</feature>
<protein>
    <submittedName>
        <fullName evidence="3">Uncharacterized protein</fullName>
    </submittedName>
</protein>
<evidence type="ECO:0000313" key="3">
    <source>
        <dbReference type="EMBL" id="MFD1146834.1"/>
    </source>
</evidence>
<dbReference type="Proteomes" id="UP001597168">
    <property type="component" value="Unassembled WGS sequence"/>
</dbReference>
<accession>A0ABW3QQ00</accession>
<reference evidence="4" key="1">
    <citation type="journal article" date="2019" name="Int. J. Syst. Evol. Microbiol.">
        <title>The Global Catalogue of Microorganisms (GCM) 10K type strain sequencing project: providing services to taxonomists for standard genome sequencing and annotation.</title>
        <authorList>
            <consortium name="The Broad Institute Genomics Platform"/>
            <consortium name="The Broad Institute Genome Sequencing Center for Infectious Disease"/>
            <person name="Wu L."/>
            <person name="Ma J."/>
        </authorList>
    </citation>
    <scope>NUCLEOTIDE SEQUENCE [LARGE SCALE GENOMIC DNA]</scope>
    <source>
        <strain evidence="4">CCUG 60214</strain>
    </source>
</reference>
<feature type="region of interest" description="Disordered" evidence="1">
    <location>
        <begin position="1"/>
        <end position="38"/>
    </location>
</feature>
<gene>
    <name evidence="3" type="ORF">ACFQ3T_06845</name>
</gene>
<keyword evidence="2" id="KW-0812">Transmembrane</keyword>
<feature type="transmembrane region" description="Helical" evidence="2">
    <location>
        <begin position="154"/>
        <end position="176"/>
    </location>
</feature>
<name>A0ABW3QQ00_9PSEU</name>
<feature type="transmembrane region" description="Helical" evidence="2">
    <location>
        <begin position="124"/>
        <end position="148"/>
    </location>
</feature>
<proteinExistence type="predicted"/>